<gene>
    <name evidence="1" type="ORF">BHE90_017576</name>
</gene>
<sequence length="89" mass="10301">MSSSVTDGDWCRHWFILCWVIDGFVMTHQVERLLADCLVSIPFRFWATKMEPEDGVYHLYVLLHIDPEGHGLPDDFDEDRLDASSESCP</sequence>
<comment type="caution">
    <text evidence="1">The sequence shown here is derived from an EMBL/GenBank/DDBJ whole genome shotgun (WGS) entry which is preliminary data.</text>
</comment>
<name>A0A430KX15_9HYPO</name>
<feature type="non-terminal residue" evidence="1">
    <location>
        <position position="89"/>
    </location>
</feature>
<accession>A0A430KX15</accession>
<dbReference type="EMBL" id="MIKF01001250">
    <property type="protein sequence ID" value="RTE68047.1"/>
    <property type="molecule type" value="Genomic_DNA"/>
</dbReference>
<proteinExistence type="predicted"/>
<evidence type="ECO:0000313" key="1">
    <source>
        <dbReference type="EMBL" id="RTE68047.1"/>
    </source>
</evidence>
<reference evidence="1 2" key="1">
    <citation type="submission" date="2017-06" db="EMBL/GenBank/DDBJ databases">
        <title>Comparative genomic analysis of Ambrosia Fusariam Clade fungi.</title>
        <authorList>
            <person name="Stajich J.E."/>
            <person name="Carrillo J."/>
            <person name="Kijimoto T."/>
            <person name="Eskalen A."/>
            <person name="O'Donnell K."/>
            <person name="Kasson M."/>
        </authorList>
    </citation>
    <scope>NUCLEOTIDE SEQUENCE [LARGE SCALE GENOMIC DNA]</scope>
    <source>
        <strain evidence="1 2">UCR1854</strain>
    </source>
</reference>
<keyword evidence="2" id="KW-1185">Reference proteome</keyword>
<dbReference type="Proteomes" id="UP000287124">
    <property type="component" value="Unassembled WGS sequence"/>
</dbReference>
<dbReference type="AlphaFoldDB" id="A0A430KX15"/>
<organism evidence="1 2">
    <name type="scientific">Fusarium euwallaceae</name>
    <dbReference type="NCBI Taxonomy" id="1147111"/>
    <lineage>
        <taxon>Eukaryota</taxon>
        <taxon>Fungi</taxon>
        <taxon>Dikarya</taxon>
        <taxon>Ascomycota</taxon>
        <taxon>Pezizomycotina</taxon>
        <taxon>Sordariomycetes</taxon>
        <taxon>Hypocreomycetidae</taxon>
        <taxon>Hypocreales</taxon>
        <taxon>Nectriaceae</taxon>
        <taxon>Fusarium</taxon>
        <taxon>Fusarium solani species complex</taxon>
    </lineage>
</organism>
<evidence type="ECO:0000313" key="2">
    <source>
        <dbReference type="Proteomes" id="UP000287124"/>
    </source>
</evidence>
<protein>
    <submittedName>
        <fullName evidence="1">Uncharacterized protein</fullName>
    </submittedName>
</protein>